<comment type="subcellular location">
    <subcellularLocation>
        <location evidence="1 6">Nucleus</location>
    </subcellularLocation>
</comment>
<feature type="compositionally biased region" description="Basic and acidic residues" evidence="7">
    <location>
        <begin position="12"/>
        <end position="30"/>
    </location>
</feature>
<protein>
    <recommendedName>
        <fullName evidence="6">Transcription initiation factor TFIID subunit 10</fullName>
    </recommendedName>
</protein>
<accession>A0A7G3ZEJ3</accession>
<name>A0A7G3ZEJ3_9SACH</name>
<proteinExistence type="inferred from homology"/>
<dbReference type="PANTHER" id="PTHR21242:SF0">
    <property type="entry name" value="TRANSCRIPTION INITIATION FACTOR TFIID SUBUNIT 10"/>
    <property type="match status" value="1"/>
</dbReference>
<dbReference type="AlphaFoldDB" id="A0A7G3ZEJ3"/>
<gene>
    <name evidence="8" type="ORF">HG536_0C00960</name>
</gene>
<dbReference type="Proteomes" id="UP000515788">
    <property type="component" value="Chromosome 3"/>
</dbReference>
<dbReference type="GeneID" id="59325066"/>
<evidence type="ECO:0000256" key="2">
    <source>
        <dbReference type="ARBA" id="ARBA00023015"/>
    </source>
</evidence>
<evidence type="ECO:0000256" key="1">
    <source>
        <dbReference type="ARBA" id="ARBA00004123"/>
    </source>
</evidence>
<evidence type="ECO:0000313" key="8">
    <source>
        <dbReference type="EMBL" id="QLL31929.1"/>
    </source>
</evidence>
<dbReference type="PRINTS" id="PR01443">
    <property type="entry name" value="TFIID30KDSUB"/>
</dbReference>
<dbReference type="GO" id="GO:0000124">
    <property type="term" value="C:SAGA complex"/>
    <property type="evidence" value="ECO:0007669"/>
    <property type="project" value="TreeGrafter"/>
</dbReference>
<comment type="similarity">
    <text evidence="5 6">Belongs to the TAF10 family.</text>
</comment>
<evidence type="ECO:0000256" key="6">
    <source>
        <dbReference type="PIRNR" id="PIRNR017246"/>
    </source>
</evidence>
<dbReference type="Pfam" id="PF03540">
    <property type="entry name" value="TAF10"/>
    <property type="match status" value="1"/>
</dbReference>
<feature type="compositionally biased region" description="Polar residues" evidence="7">
    <location>
        <begin position="1"/>
        <end position="10"/>
    </location>
</feature>
<keyword evidence="9" id="KW-1185">Reference proteome</keyword>
<feature type="region of interest" description="Disordered" evidence="7">
    <location>
        <begin position="1"/>
        <end position="86"/>
    </location>
</feature>
<feature type="compositionally biased region" description="Acidic residues" evidence="7">
    <location>
        <begin position="31"/>
        <end position="53"/>
    </location>
</feature>
<reference evidence="8 9" key="1">
    <citation type="submission" date="2020-06" db="EMBL/GenBank/DDBJ databases">
        <title>The yeast mating-type switching endonuclease HO is a domesticated member of an unorthodox homing genetic element family.</title>
        <authorList>
            <person name="Coughlan A.Y."/>
            <person name="Lombardi L."/>
            <person name="Braun-Galleani S."/>
            <person name="Martos A.R."/>
            <person name="Galeote V."/>
            <person name="Bigey F."/>
            <person name="Dequin S."/>
            <person name="Byrne K.P."/>
            <person name="Wolfe K.H."/>
        </authorList>
    </citation>
    <scope>NUCLEOTIDE SEQUENCE [LARGE SCALE GENOMIC DNA]</scope>
    <source>
        <strain evidence="8 9">CBS764</strain>
    </source>
</reference>
<dbReference type="GO" id="GO:0005669">
    <property type="term" value="C:transcription factor TFIID complex"/>
    <property type="evidence" value="ECO:0007669"/>
    <property type="project" value="TreeGrafter"/>
</dbReference>
<evidence type="ECO:0000256" key="5">
    <source>
        <dbReference type="ARBA" id="ARBA00025730"/>
    </source>
</evidence>
<feature type="compositionally biased region" description="Basic and acidic residues" evidence="7">
    <location>
        <begin position="66"/>
        <end position="84"/>
    </location>
</feature>
<keyword evidence="4 6" id="KW-0539">Nucleus</keyword>
<keyword evidence="3 6" id="KW-0804">Transcription</keyword>
<dbReference type="RefSeq" id="XP_037138604.1">
    <property type="nucleotide sequence ID" value="XM_037282709.1"/>
</dbReference>
<dbReference type="GO" id="GO:0006367">
    <property type="term" value="P:transcription initiation at RNA polymerase II promoter"/>
    <property type="evidence" value="ECO:0007669"/>
    <property type="project" value="TreeGrafter"/>
</dbReference>
<evidence type="ECO:0000256" key="3">
    <source>
        <dbReference type="ARBA" id="ARBA00023163"/>
    </source>
</evidence>
<keyword evidence="2 6" id="KW-0805">Transcription regulation</keyword>
<dbReference type="EMBL" id="CP059248">
    <property type="protein sequence ID" value="QLL31929.1"/>
    <property type="molecule type" value="Genomic_DNA"/>
</dbReference>
<dbReference type="PANTHER" id="PTHR21242">
    <property type="entry name" value="TRANSCRIPTION INITIATION FACTOR TFIID SUBUNIT 10"/>
    <property type="match status" value="1"/>
</dbReference>
<evidence type="ECO:0000313" key="9">
    <source>
        <dbReference type="Proteomes" id="UP000515788"/>
    </source>
</evidence>
<dbReference type="OrthoDB" id="154356at2759"/>
<dbReference type="GO" id="GO:1990841">
    <property type="term" value="F:promoter-specific chromatin binding"/>
    <property type="evidence" value="ECO:0007669"/>
    <property type="project" value="TreeGrafter"/>
</dbReference>
<comment type="function">
    <text evidence="6">Functions as a component of both the DNA-binding general transcription initiation factor complex TFIID and the transcription coactivator SAGA complex. Binding of TFIID to a promoter (with or without TATA element) is the initial step in pre-initiation complex (PIC) formation. TFIID plays a key role in the regulation of gene expression by RNA polymerase II through different activities such as transcription activator interaction, core promoter recognition and selectivity, TFIIA and TFIIB interaction, chromatin modification (histone acetylation by TAF1), facilitation of DNA opening and initiation of transcription. SAGA acts as a general cofactor required for essentially all RNA polymerase II transcription. At the promoters, SAGA is required for transcription pre-initiation complex (PIC) recruitment. It influences RNA polymerase II transcriptional activity through different activities such as TBP interaction (via core/TAF module) and promoter selectivity, interaction with transcription activators (via Tra1/SPT module), and chromatin modification through histone acetylation (via HAT module) and deubiquitination (via DUB module). SAGA preferentially acetylates histones H3 (to form H3K9ac, H3K14ac, H3K18ac and H3K23ac) and H2B and deubiquitinates histone H2B. SAGA interacts with DNA via upstream activating sequences (UASs).</text>
</comment>
<evidence type="ECO:0000256" key="4">
    <source>
        <dbReference type="ARBA" id="ARBA00023242"/>
    </source>
</evidence>
<evidence type="ECO:0000256" key="7">
    <source>
        <dbReference type="SAM" id="MobiDB-lite"/>
    </source>
</evidence>
<dbReference type="InterPro" id="IPR003923">
    <property type="entry name" value="TAF10"/>
</dbReference>
<dbReference type="GO" id="GO:0016251">
    <property type="term" value="F:RNA polymerase II general transcription initiation factor activity"/>
    <property type="evidence" value="ECO:0007669"/>
    <property type="project" value="TreeGrafter"/>
</dbReference>
<dbReference type="CDD" id="cd07982">
    <property type="entry name" value="HFD_TAF10"/>
    <property type="match status" value="1"/>
</dbReference>
<dbReference type="PIRSF" id="PIRSF017246">
    <property type="entry name" value="TFIID_TAF10"/>
    <property type="match status" value="1"/>
</dbReference>
<dbReference type="KEGG" id="tgb:HG536_0C00960"/>
<sequence>MNKRGYTNTFDGYKRGIENRSEEIQRTMSDREDEDKMELDEEVDEFDDNEEGPIDNGQLFNQGTETNRETDKASSEKPRLDDGSGKLFEIPEFTRKDKTLNDILNLVEDNPPIIPDAVIDYYLMKNGFDCADVRVKRLLALATQKFVSDIAADAYEYSRIRSSVAVNNASNGQARARQLLAGQQQPGQQQISQQQQQQNEKTTASKVVLTVNDLSSAVAEYGLNITRPDFYR</sequence>
<organism evidence="8 9">
    <name type="scientific">Torulaspora globosa</name>
    <dbReference type="NCBI Taxonomy" id="48254"/>
    <lineage>
        <taxon>Eukaryota</taxon>
        <taxon>Fungi</taxon>
        <taxon>Dikarya</taxon>
        <taxon>Ascomycota</taxon>
        <taxon>Saccharomycotina</taxon>
        <taxon>Saccharomycetes</taxon>
        <taxon>Saccharomycetales</taxon>
        <taxon>Saccharomycetaceae</taxon>
        <taxon>Torulaspora</taxon>
    </lineage>
</organism>